<comment type="caution">
    <text evidence="1">The sequence shown here is derived from an EMBL/GenBank/DDBJ whole genome shotgun (WGS) entry which is preliminary data.</text>
</comment>
<reference evidence="1 2" key="1">
    <citation type="submission" date="2024-07" db="EMBL/GenBank/DDBJ databases">
        <title>Enhanced genomic and transcriptomic resources for Trichinella pseudospiralis and T. spiralis underpin the discovery of pronounced molecular differences between stages and species.</title>
        <authorList>
            <person name="Pasi K.K."/>
            <person name="La Rosa G."/>
            <person name="Gomez-Morales M.A."/>
            <person name="Tosini F."/>
            <person name="Sumanam S."/>
            <person name="Young N.D."/>
            <person name="Chang B.C."/>
            <person name="Robin G.B."/>
        </authorList>
    </citation>
    <scope>NUCLEOTIDE SEQUENCE [LARGE SCALE GENOMIC DNA]</scope>
    <source>
        <strain evidence="1">ISS534</strain>
    </source>
</reference>
<organism evidence="1 2">
    <name type="scientific">Trichinella spiralis</name>
    <name type="common">Trichina worm</name>
    <dbReference type="NCBI Taxonomy" id="6334"/>
    <lineage>
        <taxon>Eukaryota</taxon>
        <taxon>Metazoa</taxon>
        <taxon>Ecdysozoa</taxon>
        <taxon>Nematoda</taxon>
        <taxon>Enoplea</taxon>
        <taxon>Dorylaimia</taxon>
        <taxon>Trichinellida</taxon>
        <taxon>Trichinellidae</taxon>
        <taxon>Trichinella</taxon>
    </lineage>
</organism>
<accession>A0ABR3K607</accession>
<keyword evidence="2" id="KW-1185">Reference proteome</keyword>
<gene>
    <name evidence="1" type="ORF">TSPI_04632</name>
</gene>
<protein>
    <submittedName>
        <fullName evidence="1">Quinolinate synthase</fullName>
    </submittedName>
</protein>
<dbReference type="EMBL" id="JBEUSY010000490">
    <property type="protein sequence ID" value="KAL1229441.1"/>
    <property type="molecule type" value="Genomic_DNA"/>
</dbReference>
<sequence>MTDRWATGRYALGHHRSAIWLDYASAVCSPRSVSPLPSTLLRQQVRGAAARGLRWPKLAYPWSPVLFLPGERRCPCTRF</sequence>
<evidence type="ECO:0000313" key="1">
    <source>
        <dbReference type="EMBL" id="KAL1229441.1"/>
    </source>
</evidence>
<name>A0ABR3K607_TRISP</name>
<evidence type="ECO:0000313" key="2">
    <source>
        <dbReference type="Proteomes" id="UP001558632"/>
    </source>
</evidence>
<proteinExistence type="predicted"/>
<dbReference type="Proteomes" id="UP001558632">
    <property type="component" value="Unassembled WGS sequence"/>
</dbReference>